<evidence type="ECO:0000259" key="1">
    <source>
        <dbReference type="Pfam" id="PF08241"/>
    </source>
</evidence>
<dbReference type="PANTHER" id="PTHR43861">
    <property type="entry name" value="TRANS-ACONITATE 2-METHYLTRANSFERASE-RELATED"/>
    <property type="match status" value="1"/>
</dbReference>
<dbReference type="Proteomes" id="UP000182465">
    <property type="component" value="Unassembled WGS sequence"/>
</dbReference>
<dbReference type="SUPFAM" id="SSF53335">
    <property type="entry name" value="S-adenosyl-L-methionine-dependent methyltransferases"/>
    <property type="match status" value="1"/>
</dbReference>
<organism evidence="2 3">
    <name type="scientific">Candidatus Kuenenbacteria bacterium CG1_02_38_13</name>
    <dbReference type="NCBI Taxonomy" id="1805235"/>
    <lineage>
        <taxon>Bacteria</taxon>
        <taxon>Candidatus Kueneniibacteriota</taxon>
    </lineage>
</organism>
<dbReference type="PANTHER" id="PTHR43861:SF6">
    <property type="entry name" value="METHYLTRANSFERASE TYPE 11"/>
    <property type="match status" value="1"/>
</dbReference>
<dbReference type="InterPro" id="IPR013216">
    <property type="entry name" value="Methyltransf_11"/>
</dbReference>
<proteinExistence type="predicted"/>
<evidence type="ECO:0000313" key="3">
    <source>
        <dbReference type="Proteomes" id="UP000182465"/>
    </source>
</evidence>
<dbReference type="GO" id="GO:0008757">
    <property type="term" value="F:S-adenosylmethionine-dependent methyltransferase activity"/>
    <property type="evidence" value="ECO:0007669"/>
    <property type="project" value="InterPro"/>
</dbReference>
<dbReference type="CDD" id="cd02440">
    <property type="entry name" value="AdoMet_MTases"/>
    <property type="match status" value="1"/>
</dbReference>
<dbReference type="Gene3D" id="3.40.50.150">
    <property type="entry name" value="Vaccinia Virus protein VP39"/>
    <property type="match status" value="1"/>
</dbReference>
<reference evidence="2 3" key="1">
    <citation type="journal article" date="2016" name="Environ. Microbiol.">
        <title>Genomic resolution of a cold subsurface aquifer community provides metabolic insights for novel microbes adapted to high CO concentrations.</title>
        <authorList>
            <person name="Probst A.J."/>
            <person name="Castelle C.J."/>
            <person name="Singh A."/>
            <person name="Brown C.T."/>
            <person name="Anantharaman K."/>
            <person name="Sharon I."/>
            <person name="Hug L.A."/>
            <person name="Burstein D."/>
            <person name="Emerson J.B."/>
            <person name="Thomas B.C."/>
            <person name="Banfield J.F."/>
        </authorList>
    </citation>
    <scope>NUCLEOTIDE SEQUENCE [LARGE SCALE GENOMIC DNA]</scope>
    <source>
        <strain evidence="2">CG1_02_38_13</strain>
    </source>
</reference>
<gene>
    <name evidence="2" type="ORF">AUJ29_01000</name>
</gene>
<protein>
    <recommendedName>
        <fullName evidence="1">Methyltransferase type 11 domain-containing protein</fullName>
    </recommendedName>
</protein>
<evidence type="ECO:0000313" key="2">
    <source>
        <dbReference type="EMBL" id="OIO17691.1"/>
    </source>
</evidence>
<dbReference type="EMBL" id="MNVB01000024">
    <property type="protein sequence ID" value="OIO17691.1"/>
    <property type="molecule type" value="Genomic_DNA"/>
</dbReference>
<accession>A0A1J4U330</accession>
<comment type="caution">
    <text evidence="2">The sequence shown here is derived from an EMBL/GenBank/DDBJ whole genome shotgun (WGS) entry which is preliminary data.</text>
</comment>
<dbReference type="AlphaFoldDB" id="A0A1J4U330"/>
<dbReference type="Pfam" id="PF08241">
    <property type="entry name" value="Methyltransf_11"/>
    <property type="match status" value="1"/>
</dbReference>
<dbReference type="InterPro" id="IPR029063">
    <property type="entry name" value="SAM-dependent_MTases_sf"/>
</dbReference>
<sequence>MINSVQFNWNIEEFDALVRSCEKDDGVRLALKYLSKDARILEAGCGVGRVVRYLQDWGYDIEGLELNASIVKQVIDRFPDMRIRQGNILHIPVSDEYYGGLLSYDVVEHFTQGPDEALREMFRVLQPGGVAVVTVPAFNALRFLKYWIMCVIDIRKQAWFRKLYHKQPVVMNNDRKVALQKGYRYHVYPDRGDFFEYRFTPREFIDSCRRNGFDVIASIPISHWDGLYQEFGKIMCDFRNWMFHPTFLGKIMNTAMRFIPLFHNHMYACILKKPYNDTQN</sequence>
<name>A0A1J4U330_9BACT</name>
<feature type="domain" description="Methyltransferase type 11" evidence="1">
    <location>
        <begin position="41"/>
        <end position="132"/>
    </location>
</feature>